<dbReference type="Proteomes" id="UP000193136">
    <property type="component" value="Unassembled WGS sequence"/>
</dbReference>
<dbReference type="PRINTS" id="PR00974">
    <property type="entry name" value="RIBOSOMALS18"/>
</dbReference>
<dbReference type="HAMAP" id="MF_00270">
    <property type="entry name" value="Ribosomal_bS18"/>
    <property type="match status" value="1"/>
</dbReference>
<dbReference type="PANTHER" id="PTHR13479">
    <property type="entry name" value="30S RIBOSOMAL PROTEIN S18"/>
    <property type="match status" value="1"/>
</dbReference>
<reference evidence="8 10" key="2">
    <citation type="journal article" date="2018" name="Genome Announc.">
        <title>Genome Sequence of Geothermobacter sp. HR-1 Iron Reducer from the Loihi Seamount.</title>
        <authorList>
            <person name="Smith H."/>
            <person name="Abuyen K."/>
            <person name="Tremblay J."/>
            <person name="Savalia P."/>
            <person name="Perez-Rodriguez I."/>
            <person name="Emerson D."/>
            <person name="Tully B."/>
            <person name="Amend J."/>
        </authorList>
    </citation>
    <scope>NUCLEOTIDE SEQUENCE [LARGE SCALE GENOMIC DNA]</scope>
    <source>
        <strain evidence="8 10">HR-1</strain>
    </source>
</reference>
<dbReference type="InterPro" id="IPR001648">
    <property type="entry name" value="Ribosomal_bS18"/>
</dbReference>
<comment type="caution">
    <text evidence="7">The sequence shown here is derived from an EMBL/GenBank/DDBJ whole genome shotgun (WGS) entry which is preliminary data.</text>
</comment>
<evidence type="ECO:0000313" key="9">
    <source>
        <dbReference type="Proteomes" id="UP000193136"/>
    </source>
</evidence>
<accession>A0A1X0YD70</accession>
<dbReference type="Pfam" id="PF01084">
    <property type="entry name" value="Ribosomal_S18"/>
    <property type="match status" value="1"/>
</dbReference>
<keyword evidence="4" id="KW-0694">RNA-binding</keyword>
<accession>A0A2K2HE12</accession>
<reference evidence="7 9" key="1">
    <citation type="submission" date="2017-03" db="EMBL/GenBank/DDBJ databases">
        <title>Genome sequence of Geothermobacter sp. EPR-M, Deep-Sea Iron Reducer.</title>
        <authorList>
            <person name="Tully B."/>
            <person name="Savalia P."/>
            <person name="Abuyen K."/>
            <person name="Baughan C."/>
            <person name="Romero E."/>
            <person name="Ronkowski C."/>
            <person name="Torres B."/>
            <person name="Tremblay J."/>
            <person name="Trujillo A."/>
            <person name="Tyler M."/>
            <person name="Perez-Rodriguez I."/>
            <person name="Amend J."/>
        </authorList>
    </citation>
    <scope>NUCLEOTIDE SEQUENCE [LARGE SCALE GENOMIC DNA]</scope>
    <source>
        <strain evidence="7 9">EPR-M</strain>
    </source>
</reference>
<comment type="subunit">
    <text evidence="4">Part of the 30S ribosomal subunit. Forms a tight heterodimer with protein bS6.</text>
</comment>
<proteinExistence type="inferred from homology"/>
<evidence type="ECO:0000256" key="5">
    <source>
        <dbReference type="RuleBase" id="RU003910"/>
    </source>
</evidence>
<evidence type="ECO:0000313" key="7">
    <source>
        <dbReference type="EMBL" id="ORJ63023.1"/>
    </source>
</evidence>
<dbReference type="AlphaFoldDB" id="A0A1X0YD70"/>
<comment type="function">
    <text evidence="4">Binds as a heterodimer with protein bS6 to the central domain of the 16S rRNA, where it helps stabilize the platform of the 30S subunit.</text>
</comment>
<sequence>MAFQRRSTGGGGPRRRYSRRKGCRFCADKSLTIEYKNIDTLKYFLSERGKIVPRRISGNCATHQRKLTAAIKRARNIALLPFTSSHSLKD</sequence>
<keyword evidence="2 4" id="KW-0689">Ribosomal protein</keyword>
<evidence type="ECO:0000256" key="4">
    <source>
        <dbReference type="HAMAP-Rule" id="MF_00270"/>
    </source>
</evidence>
<dbReference type="GO" id="GO:0022627">
    <property type="term" value="C:cytosolic small ribosomal subunit"/>
    <property type="evidence" value="ECO:0007669"/>
    <property type="project" value="TreeGrafter"/>
</dbReference>
<dbReference type="SUPFAM" id="SSF46911">
    <property type="entry name" value="Ribosomal protein S18"/>
    <property type="match status" value="1"/>
</dbReference>
<gene>
    <name evidence="4 8" type="primary">rpsR</name>
    <name evidence="7" type="ORF">B5V00_02950</name>
    <name evidence="8" type="ORF">C2E25_01375</name>
</gene>
<evidence type="ECO:0000256" key="6">
    <source>
        <dbReference type="SAM" id="MobiDB-lite"/>
    </source>
</evidence>
<dbReference type="RefSeq" id="WP_085009263.1">
    <property type="nucleotide sequence ID" value="NZ_NAAD01000002.1"/>
</dbReference>
<dbReference type="GO" id="GO:0006412">
    <property type="term" value="P:translation"/>
    <property type="evidence" value="ECO:0007669"/>
    <property type="project" value="UniProtKB-UniRule"/>
</dbReference>
<evidence type="ECO:0000313" key="10">
    <source>
        <dbReference type="Proteomes" id="UP000236340"/>
    </source>
</evidence>
<dbReference type="OrthoDB" id="9812008at2"/>
<keyword evidence="9" id="KW-1185">Reference proteome</keyword>
<keyword evidence="3 4" id="KW-0687">Ribonucleoprotein</keyword>
<keyword evidence="4" id="KW-0699">rRNA-binding</keyword>
<feature type="region of interest" description="Disordered" evidence="6">
    <location>
        <begin position="1"/>
        <end position="20"/>
    </location>
</feature>
<organism evidence="7 9">
    <name type="scientific">Geothermobacter hydrogeniphilus</name>
    <dbReference type="NCBI Taxonomy" id="1969733"/>
    <lineage>
        <taxon>Bacteria</taxon>
        <taxon>Pseudomonadati</taxon>
        <taxon>Thermodesulfobacteriota</taxon>
        <taxon>Desulfuromonadia</taxon>
        <taxon>Desulfuromonadales</taxon>
        <taxon>Geothermobacteraceae</taxon>
        <taxon>Geothermobacter</taxon>
    </lineage>
</organism>
<dbReference type="Proteomes" id="UP000236340">
    <property type="component" value="Unassembled WGS sequence"/>
</dbReference>
<protein>
    <recommendedName>
        <fullName evidence="4">Small ribosomal subunit protein bS18</fullName>
    </recommendedName>
</protein>
<dbReference type="GO" id="GO:0070181">
    <property type="term" value="F:small ribosomal subunit rRNA binding"/>
    <property type="evidence" value="ECO:0007669"/>
    <property type="project" value="TreeGrafter"/>
</dbReference>
<evidence type="ECO:0000256" key="1">
    <source>
        <dbReference type="ARBA" id="ARBA00005589"/>
    </source>
</evidence>
<dbReference type="GO" id="GO:0003735">
    <property type="term" value="F:structural constituent of ribosome"/>
    <property type="evidence" value="ECO:0007669"/>
    <property type="project" value="InterPro"/>
</dbReference>
<name>A0A1X0YD70_9BACT</name>
<dbReference type="EMBL" id="NAAD01000002">
    <property type="protein sequence ID" value="ORJ63023.1"/>
    <property type="molecule type" value="Genomic_DNA"/>
</dbReference>
<evidence type="ECO:0000256" key="3">
    <source>
        <dbReference type="ARBA" id="ARBA00023274"/>
    </source>
</evidence>
<dbReference type="Gene3D" id="4.10.640.10">
    <property type="entry name" value="Ribosomal protein S18"/>
    <property type="match status" value="1"/>
</dbReference>
<dbReference type="STRING" id="1969733.B5V00_02950"/>
<dbReference type="PANTHER" id="PTHR13479:SF40">
    <property type="entry name" value="SMALL RIBOSOMAL SUBUNIT PROTEIN BS18M"/>
    <property type="match status" value="1"/>
</dbReference>
<dbReference type="NCBIfam" id="TIGR00165">
    <property type="entry name" value="S18"/>
    <property type="match status" value="1"/>
</dbReference>
<evidence type="ECO:0000256" key="2">
    <source>
        <dbReference type="ARBA" id="ARBA00022980"/>
    </source>
</evidence>
<comment type="similarity">
    <text evidence="1 4 5">Belongs to the bacterial ribosomal protein bS18 family.</text>
</comment>
<dbReference type="EMBL" id="PPFX01000002">
    <property type="protein sequence ID" value="PNU21542.1"/>
    <property type="molecule type" value="Genomic_DNA"/>
</dbReference>
<dbReference type="InterPro" id="IPR036870">
    <property type="entry name" value="Ribosomal_bS18_sf"/>
</dbReference>
<evidence type="ECO:0000313" key="8">
    <source>
        <dbReference type="EMBL" id="PNU21542.1"/>
    </source>
</evidence>